<evidence type="ECO:0000313" key="3">
    <source>
        <dbReference type="Proteomes" id="UP000614200"/>
    </source>
</evidence>
<dbReference type="InterPro" id="IPR011059">
    <property type="entry name" value="Metal-dep_hydrolase_composite"/>
</dbReference>
<dbReference type="SUPFAM" id="SSF51556">
    <property type="entry name" value="Metallo-dependent hydrolases"/>
    <property type="match status" value="1"/>
</dbReference>
<dbReference type="EMBL" id="JADKNH010000004">
    <property type="protein sequence ID" value="MBF4693153.1"/>
    <property type="molecule type" value="Genomic_DNA"/>
</dbReference>
<dbReference type="PANTHER" id="PTHR42717">
    <property type="entry name" value="DIHYDROOROTASE-RELATED"/>
    <property type="match status" value="1"/>
</dbReference>
<dbReference type="NCBIfam" id="NF009060">
    <property type="entry name" value="PRK12394.1"/>
    <property type="match status" value="1"/>
</dbReference>
<dbReference type="Gene3D" id="3.20.20.140">
    <property type="entry name" value="Metal-dependent hydrolases"/>
    <property type="match status" value="1"/>
</dbReference>
<keyword evidence="2" id="KW-0378">Hydrolase</keyword>
<keyword evidence="3" id="KW-1185">Reference proteome</keyword>
<proteinExistence type="predicted"/>
<evidence type="ECO:0000313" key="2">
    <source>
        <dbReference type="EMBL" id="MBF4693153.1"/>
    </source>
</evidence>
<accession>A0ABR9ZSN5</accession>
<feature type="domain" description="Amidohydrolase-related" evidence="1">
    <location>
        <begin position="52"/>
        <end position="338"/>
    </location>
</feature>
<dbReference type="RefSeq" id="WP_194701381.1">
    <property type="nucleotide sequence ID" value="NZ_JADKNH010000004.1"/>
</dbReference>
<protein>
    <submittedName>
        <fullName evidence="2">Metallo-dependent hydrolase</fullName>
    </submittedName>
</protein>
<comment type="caution">
    <text evidence="2">The sequence shown here is derived from an EMBL/GenBank/DDBJ whole genome shotgun (WGS) entry which is preliminary data.</text>
</comment>
<dbReference type="InterPro" id="IPR032466">
    <property type="entry name" value="Metal_Hydrolase"/>
</dbReference>
<dbReference type="Pfam" id="PF01979">
    <property type="entry name" value="Amidohydro_1"/>
    <property type="match status" value="1"/>
</dbReference>
<dbReference type="InterPro" id="IPR020043">
    <property type="entry name" value="Deacetylase_Atu3266-like"/>
</dbReference>
<dbReference type="GO" id="GO:0016787">
    <property type="term" value="F:hydrolase activity"/>
    <property type="evidence" value="ECO:0007669"/>
    <property type="project" value="UniProtKB-KW"/>
</dbReference>
<organism evidence="2 3">
    <name type="scientific">Fusibacter ferrireducens</name>
    <dbReference type="NCBI Taxonomy" id="2785058"/>
    <lineage>
        <taxon>Bacteria</taxon>
        <taxon>Bacillati</taxon>
        <taxon>Bacillota</taxon>
        <taxon>Clostridia</taxon>
        <taxon>Eubacteriales</taxon>
        <taxon>Eubacteriales Family XII. Incertae Sedis</taxon>
        <taxon>Fusibacter</taxon>
    </lineage>
</organism>
<dbReference type="SUPFAM" id="SSF51338">
    <property type="entry name" value="Composite domain of metallo-dependent hydrolases"/>
    <property type="match status" value="2"/>
</dbReference>
<dbReference type="Proteomes" id="UP000614200">
    <property type="component" value="Unassembled WGS sequence"/>
</dbReference>
<dbReference type="InterPro" id="IPR006680">
    <property type="entry name" value="Amidohydro-rel"/>
</dbReference>
<sequence>MVDLIIKNGRVIDPLNGVDKICDVLVQDGKIKSISNFKDVECQKEIDATDCIVTPGLIDFHAHVYPLAEIGIPTEVTCFSSGITTIVDAGSTGCANYESYRGFINTSKVRIKCFLNMSSSGLTSSSSHENIDPQFFNSKKIKWLFDKYPNELLGLKIRFSKEIVDDLGIDPLIKTIELANEIDVPIVVHSTNAPISIDRLVSYLRPGDVLTHAYHGIGNSILDENGKVSSGVKDARARGVIFDVANARFHFAFKTARAALSEGFLPDVISTDLTTKSLYKKPQIFNMMFLLSKYLNMGLDLYEIISRCTSIPADLMGMKGVIGCLSEGACADITIIKCLEREVHFEDWDGDNLTGNRLLKTMLTVKDGQIVFQDIEL</sequence>
<dbReference type="PANTHER" id="PTHR42717:SF1">
    <property type="entry name" value="IMIDAZOLONEPROPIONASE AND RELATED AMIDOHYDROLASES"/>
    <property type="match status" value="1"/>
</dbReference>
<reference evidence="2 3" key="1">
    <citation type="submission" date="2020-11" db="EMBL/GenBank/DDBJ databases">
        <title>Fusibacter basophilias sp. nov.</title>
        <authorList>
            <person name="Qiu D."/>
        </authorList>
    </citation>
    <scope>NUCLEOTIDE SEQUENCE [LARGE SCALE GENOMIC DNA]</scope>
    <source>
        <strain evidence="2 3">Q10-2</strain>
    </source>
</reference>
<gene>
    <name evidence="2" type="ORF">ISU02_08475</name>
</gene>
<dbReference type="Gene3D" id="2.30.40.10">
    <property type="entry name" value="Urease, subunit C, domain 1"/>
    <property type="match status" value="1"/>
</dbReference>
<evidence type="ECO:0000259" key="1">
    <source>
        <dbReference type="Pfam" id="PF01979"/>
    </source>
</evidence>
<name>A0ABR9ZSN5_9FIRM</name>